<dbReference type="InterPro" id="IPR058866">
    <property type="entry name" value="GDPGP1_N"/>
</dbReference>
<feature type="domain" description="GDPGP1-like C-terminal" evidence="13">
    <location>
        <begin position="216"/>
        <end position="342"/>
    </location>
</feature>
<evidence type="ECO:0000256" key="12">
    <source>
        <dbReference type="ARBA" id="ARBA00022801"/>
    </source>
</evidence>
<evidence type="ECO:0000256" key="6">
    <source>
        <dbReference type="ARBA" id="ARBA00018857"/>
    </source>
</evidence>
<reference evidence="15" key="1">
    <citation type="submission" date="2021-07" db="EMBL/GenBank/DDBJ databases">
        <authorList>
            <person name="Catto M.A."/>
            <person name="Jacobson A."/>
            <person name="Kennedy G."/>
            <person name="Labadie P."/>
            <person name="Hunt B.G."/>
            <person name="Srinivasan R."/>
        </authorList>
    </citation>
    <scope>NUCLEOTIDE SEQUENCE</scope>
    <source>
        <strain evidence="15">PL_HMW_Pooled</strain>
        <tissue evidence="15">Head</tissue>
    </source>
</reference>
<evidence type="ECO:0000256" key="3">
    <source>
        <dbReference type="ARBA" id="ARBA00004496"/>
    </source>
</evidence>
<keyword evidence="9" id="KW-0808">Transferase</keyword>
<keyword evidence="10" id="KW-0548">Nucleotidyltransferase</keyword>
<dbReference type="AlphaFoldDB" id="A0AAE1GSK4"/>
<evidence type="ECO:0000256" key="11">
    <source>
        <dbReference type="ARBA" id="ARBA00022741"/>
    </source>
</evidence>
<dbReference type="InterPro" id="IPR026506">
    <property type="entry name" value="GDPGP"/>
</dbReference>
<comment type="similarity">
    <text evidence="4">Belongs to the GDPGP1 family.</text>
</comment>
<evidence type="ECO:0000256" key="10">
    <source>
        <dbReference type="ARBA" id="ARBA00022695"/>
    </source>
</evidence>
<evidence type="ECO:0000256" key="8">
    <source>
        <dbReference type="ARBA" id="ARBA00022658"/>
    </source>
</evidence>
<keyword evidence="8" id="KW-0344">Guanine-nucleotide releasing factor</keyword>
<accession>A0AAE1GSK4</accession>
<evidence type="ECO:0000256" key="7">
    <source>
        <dbReference type="ARBA" id="ARBA00022490"/>
    </source>
</evidence>
<gene>
    <name evidence="15" type="ORF">KUF71_018702</name>
</gene>
<comment type="function">
    <text evidence="2">Specific and highly efficient GDP-D-glucose phosphorylase regulating the levels of GDP-D-glucose in cells.</text>
</comment>
<dbReference type="Pfam" id="PF26217">
    <property type="entry name" value="GDPGP1_N"/>
    <property type="match status" value="1"/>
</dbReference>
<evidence type="ECO:0000256" key="1">
    <source>
        <dbReference type="ARBA" id="ARBA00000063"/>
    </source>
</evidence>
<dbReference type="GO" id="GO:0016787">
    <property type="term" value="F:hydrolase activity"/>
    <property type="evidence" value="ECO:0007669"/>
    <property type="project" value="UniProtKB-KW"/>
</dbReference>
<dbReference type="InterPro" id="IPR058865">
    <property type="entry name" value="GDPGP1_C"/>
</dbReference>
<feature type="domain" description="GDPGP1-like N-terminal" evidence="14">
    <location>
        <begin position="32"/>
        <end position="194"/>
    </location>
</feature>
<keyword evidence="16" id="KW-1185">Reference proteome</keyword>
<keyword evidence="12" id="KW-0378">Hydrolase</keyword>
<evidence type="ECO:0000256" key="4">
    <source>
        <dbReference type="ARBA" id="ARBA00006451"/>
    </source>
</evidence>
<protein>
    <recommendedName>
        <fullName evidence="6">GDP-D-glucose phosphorylase 1</fullName>
        <ecNumber evidence="5">2.7.7.78</ecNumber>
    </recommendedName>
</protein>
<dbReference type="PANTHER" id="PTHR20884">
    <property type="entry name" value="GDP-D-GLUCOSE PHOSPHORYLASE 1"/>
    <property type="match status" value="1"/>
</dbReference>
<evidence type="ECO:0000259" key="14">
    <source>
        <dbReference type="Pfam" id="PF26217"/>
    </source>
</evidence>
<dbReference type="EMBL" id="JAHWGI010000033">
    <property type="protein sequence ID" value="KAK3908189.1"/>
    <property type="molecule type" value="Genomic_DNA"/>
</dbReference>
<proteinExistence type="inferred from homology"/>
<sequence>MCDILQIQVNDVMTKVTWDVKDWKDVSNLSAFDNKLLTKWANAVKNGYFRYKLNIQGSAVVPGKWRFFKELNVERGESRRKPQEFYSVNQPFNAALFNFTRIRDEEILFQIKMNEALGNSESQVNDYIAINVSPLCEGHCLILPCVEKMHPQALTQYSIEMTLCLLLQSSSPTLRIAFNSLCGAASVNHLHLHCLYVTKPMILEYLDLEVFEGPCYQMVNYPARGFVFQGSADSPDDLKSVARNVFKLTSFLHSQNEAHNVTMTRSKLSESDKYLAYFRVYVWVRKPVVGAKVMSGFNPAALELFGYFTFKNEELYKNAEEKFLCDVLEDMTHEPFERNYEKIKQLFG</sequence>
<comment type="caution">
    <text evidence="15">The sequence shown here is derived from an EMBL/GenBank/DDBJ whole genome shotgun (WGS) entry which is preliminary data.</text>
</comment>
<organism evidence="15 16">
    <name type="scientific">Frankliniella fusca</name>
    <dbReference type="NCBI Taxonomy" id="407009"/>
    <lineage>
        <taxon>Eukaryota</taxon>
        <taxon>Metazoa</taxon>
        <taxon>Ecdysozoa</taxon>
        <taxon>Arthropoda</taxon>
        <taxon>Hexapoda</taxon>
        <taxon>Insecta</taxon>
        <taxon>Pterygota</taxon>
        <taxon>Neoptera</taxon>
        <taxon>Paraneoptera</taxon>
        <taxon>Thysanoptera</taxon>
        <taxon>Terebrantia</taxon>
        <taxon>Thripoidea</taxon>
        <taxon>Thripidae</taxon>
        <taxon>Frankliniella</taxon>
    </lineage>
</organism>
<dbReference type="GO" id="GO:0000166">
    <property type="term" value="F:nucleotide binding"/>
    <property type="evidence" value="ECO:0007669"/>
    <property type="project" value="UniProtKB-KW"/>
</dbReference>
<comment type="subcellular location">
    <subcellularLocation>
        <location evidence="3">Cytoplasm</location>
    </subcellularLocation>
</comment>
<dbReference type="Proteomes" id="UP001219518">
    <property type="component" value="Unassembled WGS sequence"/>
</dbReference>
<evidence type="ECO:0000256" key="2">
    <source>
        <dbReference type="ARBA" id="ARBA00003049"/>
    </source>
</evidence>
<dbReference type="EC" id="2.7.7.78" evidence="5"/>
<evidence type="ECO:0000313" key="15">
    <source>
        <dbReference type="EMBL" id="KAK3908189.1"/>
    </source>
</evidence>
<dbReference type="Pfam" id="PF26216">
    <property type="entry name" value="GDPGP1_C"/>
    <property type="match status" value="1"/>
</dbReference>
<dbReference type="GO" id="GO:0006006">
    <property type="term" value="P:glucose metabolic process"/>
    <property type="evidence" value="ECO:0007669"/>
    <property type="project" value="TreeGrafter"/>
</dbReference>
<comment type="catalytic activity">
    <reaction evidence="1">
        <text>GDP-alpha-D-glucose + phosphate = alpha-D-glucose 1-phosphate + GDP + H(+)</text>
        <dbReference type="Rhea" id="RHEA:30387"/>
        <dbReference type="ChEBI" id="CHEBI:15378"/>
        <dbReference type="ChEBI" id="CHEBI:43474"/>
        <dbReference type="ChEBI" id="CHEBI:58189"/>
        <dbReference type="ChEBI" id="CHEBI:58601"/>
        <dbReference type="ChEBI" id="CHEBI:62230"/>
        <dbReference type="EC" id="2.7.7.78"/>
    </reaction>
</comment>
<dbReference type="PANTHER" id="PTHR20884:SF8">
    <property type="entry name" value="GDP-D-GLUCOSE PHOSPHORYLASE 1"/>
    <property type="match status" value="1"/>
</dbReference>
<keyword evidence="7" id="KW-0963">Cytoplasm</keyword>
<evidence type="ECO:0000259" key="13">
    <source>
        <dbReference type="Pfam" id="PF26216"/>
    </source>
</evidence>
<dbReference type="GO" id="GO:0005085">
    <property type="term" value="F:guanyl-nucleotide exchange factor activity"/>
    <property type="evidence" value="ECO:0007669"/>
    <property type="project" value="UniProtKB-KW"/>
</dbReference>
<evidence type="ECO:0000313" key="16">
    <source>
        <dbReference type="Proteomes" id="UP001219518"/>
    </source>
</evidence>
<evidence type="ECO:0000256" key="9">
    <source>
        <dbReference type="ARBA" id="ARBA00022679"/>
    </source>
</evidence>
<evidence type="ECO:0000256" key="5">
    <source>
        <dbReference type="ARBA" id="ARBA00012507"/>
    </source>
</evidence>
<reference evidence="15" key="2">
    <citation type="journal article" date="2023" name="BMC Genomics">
        <title>Pest status, molecular evolution, and epigenetic factors derived from the genome assembly of Frankliniella fusca, a thysanopteran phytovirus vector.</title>
        <authorList>
            <person name="Catto M.A."/>
            <person name="Labadie P.E."/>
            <person name="Jacobson A.L."/>
            <person name="Kennedy G.G."/>
            <person name="Srinivasan R."/>
            <person name="Hunt B.G."/>
        </authorList>
    </citation>
    <scope>NUCLEOTIDE SEQUENCE</scope>
    <source>
        <strain evidence="15">PL_HMW_Pooled</strain>
    </source>
</reference>
<keyword evidence="11" id="KW-0547">Nucleotide-binding</keyword>
<name>A0AAE1GSK4_9NEOP</name>
<dbReference type="GO" id="GO:0080048">
    <property type="term" value="F:GDP-D-glucose phosphorylase activity"/>
    <property type="evidence" value="ECO:0007669"/>
    <property type="project" value="UniProtKB-EC"/>
</dbReference>
<dbReference type="GO" id="GO:0005737">
    <property type="term" value="C:cytoplasm"/>
    <property type="evidence" value="ECO:0007669"/>
    <property type="project" value="UniProtKB-SubCell"/>
</dbReference>